<dbReference type="GO" id="GO:0006545">
    <property type="term" value="P:glycine biosynthetic process"/>
    <property type="evidence" value="ECO:0007669"/>
    <property type="project" value="TreeGrafter"/>
</dbReference>
<proteinExistence type="inferred from homology"/>
<accession>A0AAE1GEE6</accession>
<evidence type="ECO:0000256" key="4">
    <source>
        <dbReference type="ARBA" id="ARBA00023239"/>
    </source>
</evidence>
<sequence length="552" mass="60214">MVGRKKKDVVVTNMKDEYIGHSIEVTPFADSDIEGGSLSMGALEDGGPGGAVPAQMTVSVEEGIEGGAEMEVVEMKHSPEKKRRVRIYSQKFRKEWLHLKEFQGWLTEGITDDRAHCTVCDKELLAGKSELLKHSRGKKHRTRAAKSNPNPPPVQHGLSRVIDEDGMPHLLRIVDLRSDTVTQPSREMKKAMMEATLGDDVFSEDPTVKTLEDRVAQMLEKEAALFVPSGTMANLICVMTHCWGRGSEVIVGDQSHLHLWAQGGMAQIGSVHHRTIKNLPDGTFSLNEVRGLVRDEHDPQSPLTSLICVENPHHNAGGKAIPLNWMDELGALCSELGLPLHCDGARLINASVALGTSPARIVQACDSVSLCLNKGLGAPMGSLVIGTKEFIAKAKRLRKVLGGGLHQSGIVAAAGLWALDHVAPRLSWDHTHARALAQSVCEEHSSAVTVDLKDVHTNVVLLHCDNIRVNAKKLCQRLASVTDEESDELSEQIVVMALAISDTTVRLVTHCDIRKEDVRSATRKLKCLKYIKLDVHLPANSCSRVSVVSPLL</sequence>
<protein>
    <recommendedName>
        <fullName evidence="6">Aromatic amino acid beta-eliminating lyase/threonine aldolase domain-containing protein</fullName>
    </recommendedName>
</protein>
<comment type="similarity">
    <text evidence="2">Belongs to the threonine aldolase family.</text>
</comment>
<reference evidence="7" key="1">
    <citation type="submission" date="2023-10" db="EMBL/GenBank/DDBJ databases">
        <title>Genome assemblies of two species of porcelain crab, Petrolisthes cinctipes and Petrolisthes manimaculis (Anomura: Porcellanidae).</title>
        <authorList>
            <person name="Angst P."/>
        </authorList>
    </citation>
    <scope>NUCLEOTIDE SEQUENCE</scope>
    <source>
        <strain evidence="7">PB745_01</strain>
        <tissue evidence="7">Gill</tissue>
    </source>
</reference>
<evidence type="ECO:0000313" key="8">
    <source>
        <dbReference type="Proteomes" id="UP001286313"/>
    </source>
</evidence>
<evidence type="ECO:0000256" key="3">
    <source>
        <dbReference type="ARBA" id="ARBA00022898"/>
    </source>
</evidence>
<dbReference type="Gene3D" id="3.40.640.10">
    <property type="entry name" value="Type I PLP-dependent aspartate aminotransferase-like (Major domain)"/>
    <property type="match status" value="1"/>
</dbReference>
<evidence type="ECO:0000259" key="6">
    <source>
        <dbReference type="Pfam" id="PF01212"/>
    </source>
</evidence>
<dbReference type="InterPro" id="IPR015422">
    <property type="entry name" value="PyrdxlP-dep_Trfase_small"/>
</dbReference>
<evidence type="ECO:0000256" key="1">
    <source>
        <dbReference type="ARBA" id="ARBA00001933"/>
    </source>
</evidence>
<keyword evidence="4" id="KW-0456">Lyase</keyword>
<dbReference type="NCBIfam" id="NF041359">
    <property type="entry name" value="GntG_guanitoxin"/>
    <property type="match status" value="1"/>
</dbReference>
<dbReference type="PANTHER" id="PTHR48097:SF9">
    <property type="entry name" value="L-THREONINE ALDOLASE"/>
    <property type="match status" value="1"/>
</dbReference>
<dbReference type="Proteomes" id="UP001286313">
    <property type="component" value="Unassembled WGS sequence"/>
</dbReference>
<dbReference type="Gene3D" id="3.90.1150.10">
    <property type="entry name" value="Aspartate Aminotransferase, domain 1"/>
    <property type="match status" value="1"/>
</dbReference>
<evidence type="ECO:0000256" key="5">
    <source>
        <dbReference type="SAM" id="MobiDB-lite"/>
    </source>
</evidence>
<keyword evidence="3" id="KW-0663">Pyridoxal phosphate</keyword>
<dbReference type="InterPro" id="IPR015421">
    <property type="entry name" value="PyrdxlP-dep_Trfase_major"/>
</dbReference>
<dbReference type="SUPFAM" id="SSF53383">
    <property type="entry name" value="PLP-dependent transferases"/>
    <property type="match status" value="1"/>
</dbReference>
<dbReference type="InterPro" id="IPR001597">
    <property type="entry name" value="ArAA_b-elim_lyase/Thr_aldolase"/>
</dbReference>
<dbReference type="AlphaFoldDB" id="A0AAE1GEE6"/>
<dbReference type="EMBL" id="JAWQEG010000373">
    <property type="protein sequence ID" value="KAK3891057.1"/>
    <property type="molecule type" value="Genomic_DNA"/>
</dbReference>
<feature type="region of interest" description="Disordered" evidence="5">
    <location>
        <begin position="134"/>
        <end position="157"/>
    </location>
</feature>
<dbReference type="GO" id="GO:0005829">
    <property type="term" value="C:cytosol"/>
    <property type="evidence" value="ECO:0007669"/>
    <property type="project" value="TreeGrafter"/>
</dbReference>
<feature type="compositionally biased region" description="Basic residues" evidence="5">
    <location>
        <begin position="134"/>
        <end position="144"/>
    </location>
</feature>
<evidence type="ECO:0000313" key="7">
    <source>
        <dbReference type="EMBL" id="KAK3891057.1"/>
    </source>
</evidence>
<comment type="caution">
    <text evidence="7">The sequence shown here is derived from an EMBL/GenBank/DDBJ whole genome shotgun (WGS) entry which is preliminary data.</text>
</comment>
<dbReference type="InterPro" id="IPR023603">
    <property type="entry name" value="Low_specificity_L-TA-like"/>
</dbReference>
<comment type="cofactor">
    <cofactor evidence="1">
        <name>pyridoxal 5'-phosphate</name>
        <dbReference type="ChEBI" id="CHEBI:597326"/>
    </cofactor>
</comment>
<name>A0AAE1GEE6_PETCI</name>
<gene>
    <name evidence="7" type="ORF">Pcinc_005036</name>
</gene>
<keyword evidence="8" id="KW-1185">Reference proteome</keyword>
<dbReference type="FunFam" id="3.40.640.10:FF:000030">
    <property type="entry name" value="Low-specificity L-threonine aldolase"/>
    <property type="match status" value="1"/>
</dbReference>
<dbReference type="Pfam" id="PF01212">
    <property type="entry name" value="Beta_elim_lyase"/>
    <property type="match status" value="1"/>
</dbReference>
<organism evidence="7 8">
    <name type="scientific">Petrolisthes cinctipes</name>
    <name type="common">Flat porcelain crab</name>
    <dbReference type="NCBI Taxonomy" id="88211"/>
    <lineage>
        <taxon>Eukaryota</taxon>
        <taxon>Metazoa</taxon>
        <taxon>Ecdysozoa</taxon>
        <taxon>Arthropoda</taxon>
        <taxon>Crustacea</taxon>
        <taxon>Multicrustacea</taxon>
        <taxon>Malacostraca</taxon>
        <taxon>Eumalacostraca</taxon>
        <taxon>Eucarida</taxon>
        <taxon>Decapoda</taxon>
        <taxon>Pleocyemata</taxon>
        <taxon>Anomura</taxon>
        <taxon>Galatheoidea</taxon>
        <taxon>Porcellanidae</taxon>
        <taxon>Petrolisthes</taxon>
    </lineage>
</organism>
<evidence type="ECO:0000256" key="2">
    <source>
        <dbReference type="ARBA" id="ARBA00006966"/>
    </source>
</evidence>
<dbReference type="GO" id="GO:0006567">
    <property type="term" value="P:L-threonine catabolic process"/>
    <property type="evidence" value="ECO:0007669"/>
    <property type="project" value="TreeGrafter"/>
</dbReference>
<dbReference type="InterPro" id="IPR015424">
    <property type="entry name" value="PyrdxlP-dep_Trfase"/>
</dbReference>
<dbReference type="GO" id="GO:0008732">
    <property type="term" value="F:L-allo-threonine aldolase activity"/>
    <property type="evidence" value="ECO:0007669"/>
    <property type="project" value="TreeGrafter"/>
</dbReference>
<dbReference type="PANTHER" id="PTHR48097">
    <property type="entry name" value="L-THREONINE ALDOLASE-RELATED"/>
    <property type="match status" value="1"/>
</dbReference>
<feature type="domain" description="Aromatic amino acid beta-eliminating lyase/threonine aldolase" evidence="6">
    <location>
        <begin position="175"/>
        <end position="462"/>
    </location>
</feature>